<comment type="caution">
    <text evidence="1">The sequence shown here is derived from an EMBL/GenBank/DDBJ whole genome shotgun (WGS) entry which is preliminary data.</text>
</comment>
<evidence type="ECO:0008006" key="3">
    <source>
        <dbReference type="Google" id="ProtNLM"/>
    </source>
</evidence>
<evidence type="ECO:0000313" key="1">
    <source>
        <dbReference type="EMBL" id="EPR86531.1"/>
    </source>
</evidence>
<accession>S7WTL9</accession>
<protein>
    <recommendedName>
        <fullName evidence="3">Inovirus Gp2 family protein</fullName>
    </recommendedName>
</protein>
<dbReference type="Proteomes" id="UP000018420">
    <property type="component" value="Unassembled WGS sequence"/>
</dbReference>
<dbReference type="EMBL" id="ASYZ01000052">
    <property type="protein sequence ID" value="EPR86531.1"/>
    <property type="molecule type" value="Genomic_DNA"/>
</dbReference>
<name>S7WTL9_ACIJU</name>
<dbReference type="AlphaFoldDB" id="S7WTL9"/>
<evidence type="ECO:0000313" key="2">
    <source>
        <dbReference type="Proteomes" id="UP000018420"/>
    </source>
</evidence>
<reference evidence="1 2" key="1">
    <citation type="submission" date="2013-05" db="EMBL/GenBank/DDBJ databases">
        <title>Genome assembly of Acinetobacter junii MTCC 11364.</title>
        <authorList>
            <person name="Khatri I."/>
            <person name="Singh N.K."/>
            <person name="Subramanian S."/>
            <person name="Mayilraj S."/>
        </authorList>
    </citation>
    <scope>NUCLEOTIDE SEQUENCE [LARGE SCALE GENOMIC DNA]</scope>
    <source>
        <strain evidence="1 2">MTCC 11364</strain>
    </source>
</reference>
<dbReference type="PATRIC" id="fig|1330047.3.peg.1057"/>
<dbReference type="RefSeq" id="WP_004908589.1">
    <property type="nucleotide sequence ID" value="NZ_ASYZ01000052.1"/>
</dbReference>
<gene>
    <name evidence="1" type="ORF">L292_2453</name>
</gene>
<organism evidence="1 2">
    <name type="scientific">Acinetobacter junii CIP 107470 = MTCC 11364</name>
    <dbReference type="NCBI Taxonomy" id="1217666"/>
    <lineage>
        <taxon>Bacteria</taxon>
        <taxon>Pseudomonadati</taxon>
        <taxon>Pseudomonadota</taxon>
        <taxon>Gammaproteobacteria</taxon>
        <taxon>Moraxellales</taxon>
        <taxon>Moraxellaceae</taxon>
        <taxon>Acinetobacter</taxon>
    </lineage>
</organism>
<sequence length="321" mass="37813">MNIHQHTLHEPKLLIEIESFTKRIINDGLKRKDLPELVILLNAFEQIYSCNHVYADYVDVFHVIAKGELQRYRKMENGNGTYDSLLKVDEGMLNEYSKLFHGYQSKAKSDLRQYRFGVSIRFKRLKQLSERLFHRYSRNLIVRVDLKYHVDKQHLVDIEMFNLHVQTLRNRMANKHKCFKNLKLNAWCLEQAPLGSYHVHLFLIYDGSASTYDCKLARWIGRVWMDEITEGLGYYWNCHTSKHADEDLEDSDTMVANTDSIQEKGSYKYLNGLGMIKREDPIGLERLKAVYSYLARMTIEKIEQRLRVRVKGMRAFGCSAC</sequence>
<proteinExistence type="predicted"/>